<evidence type="ECO:0000259" key="2">
    <source>
        <dbReference type="Pfam" id="PF09917"/>
    </source>
</evidence>
<dbReference type="EMBL" id="SISK01000004">
    <property type="protein sequence ID" value="TBN41071.1"/>
    <property type="molecule type" value="Genomic_DNA"/>
</dbReference>
<dbReference type="AlphaFoldDB" id="A0A4Q9G2M3"/>
<evidence type="ECO:0000313" key="3">
    <source>
        <dbReference type="EMBL" id="TBN41071.1"/>
    </source>
</evidence>
<evidence type="ECO:0000256" key="1">
    <source>
        <dbReference type="SAM" id="MobiDB-lite"/>
    </source>
</evidence>
<gene>
    <name evidence="3" type="ORF">EYE42_06715</name>
</gene>
<evidence type="ECO:0000313" key="4">
    <source>
        <dbReference type="Proteomes" id="UP000293520"/>
    </source>
</evidence>
<dbReference type="Pfam" id="PF09917">
    <property type="entry name" value="DUF2147"/>
    <property type="match status" value="1"/>
</dbReference>
<reference evidence="3 4" key="1">
    <citation type="submission" date="2019-02" db="EMBL/GenBank/DDBJ databases">
        <title>Paracoccus subflavus sp. nov., isolated from marine sediment of the Pacific Ocean.</title>
        <authorList>
            <person name="Zhang G."/>
        </authorList>
    </citation>
    <scope>NUCLEOTIDE SEQUENCE [LARGE SCALE GENOMIC DNA]</scope>
    <source>
        <strain evidence="3 4">GY0581</strain>
    </source>
</reference>
<dbReference type="OrthoDB" id="9811671at2"/>
<dbReference type="Proteomes" id="UP000293520">
    <property type="component" value="Unassembled WGS sequence"/>
</dbReference>
<feature type="compositionally biased region" description="Gly residues" evidence="1">
    <location>
        <begin position="1"/>
        <end position="10"/>
    </location>
</feature>
<dbReference type="InterPro" id="IPR019223">
    <property type="entry name" value="DUF2147"/>
</dbReference>
<feature type="domain" description="DUF2147" evidence="2">
    <location>
        <begin position="90"/>
        <end position="191"/>
    </location>
</feature>
<name>A0A4Q9G2M3_9RHOB</name>
<keyword evidence="4" id="KW-1185">Reference proteome</keyword>
<proteinExistence type="predicted"/>
<dbReference type="Gene3D" id="2.40.128.520">
    <property type="match status" value="1"/>
</dbReference>
<feature type="region of interest" description="Disordered" evidence="1">
    <location>
        <begin position="1"/>
        <end position="22"/>
    </location>
</feature>
<dbReference type="PANTHER" id="PTHR36919:SF3">
    <property type="entry name" value="BLL5882 PROTEIN"/>
    <property type="match status" value="1"/>
</dbReference>
<protein>
    <submittedName>
        <fullName evidence="3">DUF2147 domain-containing protein</fullName>
    </submittedName>
</protein>
<sequence>MGRGCRGGRSGRPDGIARHPAGGQCGSPLSIARAGSCVGHFSGRTDRKRGAIAIRAPFLMLDGMNRSLGPVLFAFGISAASPVMAEPLMGVWQTNPGRDGGFGHVRIGLCEDSLCGTVVETFGADGRPIRADDLGAVILEGIAATGNGGYGRGRIINPETGRSYTARLRLQGDRLTVGGCILMICRDAGTWWRVD</sequence>
<organism evidence="3 4">
    <name type="scientific">Paracoccus subflavus</name>
    <dbReference type="NCBI Taxonomy" id="2528244"/>
    <lineage>
        <taxon>Bacteria</taxon>
        <taxon>Pseudomonadati</taxon>
        <taxon>Pseudomonadota</taxon>
        <taxon>Alphaproteobacteria</taxon>
        <taxon>Rhodobacterales</taxon>
        <taxon>Paracoccaceae</taxon>
        <taxon>Paracoccus</taxon>
    </lineage>
</organism>
<accession>A0A4Q9G2M3</accession>
<dbReference type="PANTHER" id="PTHR36919">
    <property type="entry name" value="BLR1215 PROTEIN"/>
    <property type="match status" value="1"/>
</dbReference>
<comment type="caution">
    <text evidence="3">The sequence shown here is derived from an EMBL/GenBank/DDBJ whole genome shotgun (WGS) entry which is preliminary data.</text>
</comment>